<keyword evidence="2" id="KW-1185">Reference proteome</keyword>
<reference evidence="1 2" key="1">
    <citation type="journal article" date="2021" name="Hortic Res">
        <title>High-quality reference genome and annotation aids understanding of berry development for evergreen blueberry (Vaccinium darrowii).</title>
        <authorList>
            <person name="Yu J."/>
            <person name="Hulse-Kemp A.M."/>
            <person name="Babiker E."/>
            <person name="Staton M."/>
        </authorList>
    </citation>
    <scope>NUCLEOTIDE SEQUENCE [LARGE SCALE GENOMIC DNA]</scope>
    <source>
        <strain evidence="2">cv. NJ 8807/NJ 8810</strain>
        <tissue evidence="1">Young leaf</tissue>
    </source>
</reference>
<protein>
    <submittedName>
        <fullName evidence="1">Uncharacterized protein</fullName>
    </submittedName>
</protein>
<sequence length="240" mass="28116">MLAEGFVHIYRLQVTPSRVYCYGPEVNVSNRICVIILKRLKTFYGCLLLMKNLGSYLQKIYRHGQLLRVRKLEVLHTLRLEDFVCRTPKSLKTSEIRSKLTNQYKKALSRRLDHRLAKGFDHSYRLQVSPCRVYFHGPEVNMSNRILHRYPEALENFLRVSFVEEEFGKLFIKDLSPREAFSSEEIRSQIYDKILRTLNAGIVIGNKREEVSQRVWPAFAIARTAAVRIIVQNKPSERDS</sequence>
<evidence type="ECO:0000313" key="1">
    <source>
        <dbReference type="EMBL" id="KAH7856612.1"/>
    </source>
</evidence>
<dbReference type="Proteomes" id="UP000828048">
    <property type="component" value="Chromosome 3"/>
</dbReference>
<organism evidence="1 2">
    <name type="scientific">Vaccinium darrowii</name>
    <dbReference type="NCBI Taxonomy" id="229202"/>
    <lineage>
        <taxon>Eukaryota</taxon>
        <taxon>Viridiplantae</taxon>
        <taxon>Streptophyta</taxon>
        <taxon>Embryophyta</taxon>
        <taxon>Tracheophyta</taxon>
        <taxon>Spermatophyta</taxon>
        <taxon>Magnoliopsida</taxon>
        <taxon>eudicotyledons</taxon>
        <taxon>Gunneridae</taxon>
        <taxon>Pentapetalae</taxon>
        <taxon>asterids</taxon>
        <taxon>Ericales</taxon>
        <taxon>Ericaceae</taxon>
        <taxon>Vaccinioideae</taxon>
        <taxon>Vaccinieae</taxon>
        <taxon>Vaccinium</taxon>
    </lineage>
</organism>
<evidence type="ECO:0000313" key="2">
    <source>
        <dbReference type="Proteomes" id="UP000828048"/>
    </source>
</evidence>
<accession>A0ACB7YTS6</accession>
<gene>
    <name evidence="1" type="ORF">Vadar_003530</name>
</gene>
<name>A0ACB7YTS6_9ERIC</name>
<comment type="caution">
    <text evidence="1">The sequence shown here is derived from an EMBL/GenBank/DDBJ whole genome shotgun (WGS) entry which is preliminary data.</text>
</comment>
<proteinExistence type="predicted"/>
<dbReference type="EMBL" id="CM037153">
    <property type="protein sequence ID" value="KAH7856612.1"/>
    <property type="molecule type" value="Genomic_DNA"/>
</dbReference>